<keyword evidence="7" id="KW-1185">Reference proteome</keyword>
<evidence type="ECO:0000313" key="7">
    <source>
        <dbReference type="Proteomes" id="UP000478090"/>
    </source>
</evidence>
<evidence type="ECO:0000259" key="5">
    <source>
        <dbReference type="PROSITE" id="PS50893"/>
    </source>
</evidence>
<reference evidence="6 7" key="1">
    <citation type="submission" date="2019-12" db="EMBL/GenBank/DDBJ databases">
        <title>Novel species isolated from a subtropical stream in China.</title>
        <authorList>
            <person name="Lu H."/>
        </authorList>
    </citation>
    <scope>NUCLEOTIDE SEQUENCE [LARGE SCALE GENOMIC DNA]</scope>
    <source>
        <strain evidence="6 7">CY13W</strain>
    </source>
</reference>
<dbReference type="PANTHER" id="PTHR24220">
    <property type="entry name" value="IMPORT ATP-BINDING PROTEIN"/>
    <property type="match status" value="1"/>
</dbReference>
<evidence type="ECO:0000256" key="2">
    <source>
        <dbReference type="ARBA" id="ARBA00022475"/>
    </source>
</evidence>
<dbReference type="EMBL" id="WWCM01000024">
    <property type="protein sequence ID" value="MYM41852.1"/>
    <property type="molecule type" value="Genomic_DNA"/>
</dbReference>
<dbReference type="SUPFAM" id="SSF52540">
    <property type="entry name" value="P-loop containing nucleoside triphosphate hydrolases"/>
    <property type="match status" value="1"/>
</dbReference>
<keyword evidence="1" id="KW-0813">Transport</keyword>
<dbReference type="Gene3D" id="3.40.50.300">
    <property type="entry name" value="P-loop containing nucleotide triphosphate hydrolases"/>
    <property type="match status" value="1"/>
</dbReference>
<dbReference type="GO" id="GO:0005524">
    <property type="term" value="F:ATP binding"/>
    <property type="evidence" value="ECO:0007669"/>
    <property type="project" value="UniProtKB-KW"/>
</dbReference>
<gene>
    <name evidence="6" type="ORF">GTP27_21335</name>
</gene>
<keyword evidence="3" id="KW-0547">Nucleotide-binding</keyword>
<dbReference type="InterPro" id="IPR015854">
    <property type="entry name" value="ABC_transpr_LolD-like"/>
</dbReference>
<dbReference type="InterPro" id="IPR017911">
    <property type="entry name" value="MacB-like_ATP-bd"/>
</dbReference>
<name>A0ABW9VSQ2_9BURK</name>
<dbReference type="InterPro" id="IPR003439">
    <property type="entry name" value="ABC_transporter-like_ATP-bd"/>
</dbReference>
<feature type="domain" description="ABC transporter" evidence="5">
    <location>
        <begin position="2"/>
        <end position="225"/>
    </location>
</feature>
<dbReference type="PANTHER" id="PTHR24220:SF86">
    <property type="entry name" value="ABC TRANSPORTER ABCH.1"/>
    <property type="match status" value="1"/>
</dbReference>
<dbReference type="Pfam" id="PF00005">
    <property type="entry name" value="ABC_tran"/>
    <property type="match status" value="1"/>
</dbReference>
<evidence type="ECO:0000313" key="6">
    <source>
        <dbReference type="EMBL" id="MYM41852.1"/>
    </source>
</evidence>
<comment type="caution">
    <text evidence="6">The sequence shown here is derived from an EMBL/GenBank/DDBJ whole genome shotgun (WGS) entry which is preliminary data.</text>
</comment>
<protein>
    <submittedName>
        <fullName evidence="6">ATP-binding cassette domain-containing protein</fullName>
    </submittedName>
</protein>
<accession>A0ABW9VSQ2</accession>
<keyword evidence="4 6" id="KW-0067">ATP-binding</keyword>
<dbReference type="Proteomes" id="UP000478090">
    <property type="component" value="Unassembled WGS sequence"/>
</dbReference>
<dbReference type="InterPro" id="IPR027417">
    <property type="entry name" value="P-loop_NTPase"/>
</dbReference>
<dbReference type="CDD" id="cd03255">
    <property type="entry name" value="ABC_MJ0796_LolCDE_FtsE"/>
    <property type="match status" value="1"/>
</dbReference>
<organism evidence="6 7">
    <name type="scientific">Duganella qianjiadongensis</name>
    <dbReference type="NCBI Taxonomy" id="2692176"/>
    <lineage>
        <taxon>Bacteria</taxon>
        <taxon>Pseudomonadati</taxon>
        <taxon>Pseudomonadota</taxon>
        <taxon>Betaproteobacteria</taxon>
        <taxon>Burkholderiales</taxon>
        <taxon>Oxalobacteraceae</taxon>
        <taxon>Telluria group</taxon>
        <taxon>Duganella</taxon>
    </lineage>
</organism>
<dbReference type="PROSITE" id="PS50893">
    <property type="entry name" value="ABC_TRANSPORTER_2"/>
    <property type="match status" value="1"/>
</dbReference>
<evidence type="ECO:0000256" key="3">
    <source>
        <dbReference type="ARBA" id="ARBA00022741"/>
    </source>
</evidence>
<keyword evidence="2" id="KW-1003">Cell membrane</keyword>
<keyword evidence="2" id="KW-0472">Membrane</keyword>
<dbReference type="PROSITE" id="PS00211">
    <property type="entry name" value="ABC_TRANSPORTER_1"/>
    <property type="match status" value="1"/>
</dbReference>
<dbReference type="InterPro" id="IPR003593">
    <property type="entry name" value="AAA+_ATPase"/>
</dbReference>
<evidence type="ECO:0000256" key="4">
    <source>
        <dbReference type="ARBA" id="ARBA00022840"/>
    </source>
</evidence>
<dbReference type="InterPro" id="IPR017871">
    <property type="entry name" value="ABC_transporter-like_CS"/>
</dbReference>
<dbReference type="SMART" id="SM00382">
    <property type="entry name" value="AAA"/>
    <property type="match status" value="1"/>
</dbReference>
<evidence type="ECO:0000256" key="1">
    <source>
        <dbReference type="ARBA" id="ARBA00022448"/>
    </source>
</evidence>
<sequence length="226" mass="24043">MLALRGVRKSYTLGSDTIHALRGIDLDIARGEIAAITGPSGSGKSTLLNLCGLLDSADAGEVRYDGATVAAHNEQERTALRRQTIGFVFQSFNLVPVMSAHDNVDFPLYLLGISSSERQRRVAAALDAVGLGAFGQHRPDQLSGGQRQRVAIARAIVKNPRLVIADEPSANLDAVTAAQIVALMQQLAHEQGTTFLVATHDERLLAHCDRALNLDDGVLAGGSYAH</sequence>
<proteinExistence type="predicted"/>